<dbReference type="InterPro" id="IPR048369">
    <property type="entry name" value="COG6_C"/>
</dbReference>
<reference evidence="2 3" key="1">
    <citation type="journal article" date="2024" name="Nat. Commun.">
        <title>Phylogenomics reveals the evolutionary origins of lichenization in chlorophyte algae.</title>
        <authorList>
            <person name="Puginier C."/>
            <person name="Libourel C."/>
            <person name="Otte J."/>
            <person name="Skaloud P."/>
            <person name="Haon M."/>
            <person name="Grisel S."/>
            <person name="Petersen M."/>
            <person name="Berrin J.G."/>
            <person name="Delaux P.M."/>
            <person name="Dal Grande F."/>
            <person name="Keller J."/>
        </authorList>
    </citation>
    <scope>NUCLEOTIDE SEQUENCE [LARGE SCALE GENOMIC DNA]</scope>
    <source>
        <strain evidence="2 3">SAG 2523</strain>
    </source>
</reference>
<dbReference type="Pfam" id="PF20653">
    <property type="entry name" value="COG6_C"/>
    <property type="match status" value="1"/>
</dbReference>
<evidence type="ECO:0000259" key="1">
    <source>
        <dbReference type="Pfam" id="PF20653"/>
    </source>
</evidence>
<protein>
    <recommendedName>
        <fullName evidence="1">Conserved Oligomeric Golgi complex subunit 6 C-terminal domain-containing protein</fullName>
    </recommendedName>
</protein>
<feature type="domain" description="Conserved Oligomeric Golgi complex subunit 6 C-terminal" evidence="1">
    <location>
        <begin position="2"/>
        <end position="93"/>
    </location>
</feature>
<feature type="non-terminal residue" evidence="2">
    <location>
        <position position="1"/>
    </location>
</feature>
<proteinExistence type="predicted"/>
<dbReference type="AlphaFoldDB" id="A0AAW1RZD1"/>
<accession>A0AAW1RZD1</accession>
<keyword evidence="3" id="KW-1185">Reference proteome</keyword>
<name>A0AAW1RZD1_9CHLO</name>
<dbReference type="EMBL" id="JALJOV010001872">
    <property type="protein sequence ID" value="KAK9839354.1"/>
    <property type="molecule type" value="Genomic_DNA"/>
</dbReference>
<organism evidence="2 3">
    <name type="scientific">Apatococcus fuscideae</name>
    <dbReference type="NCBI Taxonomy" id="2026836"/>
    <lineage>
        <taxon>Eukaryota</taxon>
        <taxon>Viridiplantae</taxon>
        <taxon>Chlorophyta</taxon>
        <taxon>core chlorophytes</taxon>
        <taxon>Trebouxiophyceae</taxon>
        <taxon>Chlorellales</taxon>
        <taxon>Chlorellaceae</taxon>
        <taxon>Apatococcus</taxon>
    </lineage>
</organism>
<evidence type="ECO:0000313" key="2">
    <source>
        <dbReference type="EMBL" id="KAK9839354.1"/>
    </source>
</evidence>
<sequence length="95" mass="10252">VAELVQAEAASRLSQWGLVEIVERIRLYAGGKGKDGALMATDPALQLDTISAAVQSFLKAMSNPDALPEYQQLQMPRMRSDAVARTADLIAKAHD</sequence>
<dbReference type="Proteomes" id="UP001485043">
    <property type="component" value="Unassembled WGS sequence"/>
</dbReference>
<gene>
    <name evidence="2" type="ORF">WJX84_009531</name>
</gene>
<comment type="caution">
    <text evidence="2">The sequence shown here is derived from an EMBL/GenBank/DDBJ whole genome shotgun (WGS) entry which is preliminary data.</text>
</comment>
<evidence type="ECO:0000313" key="3">
    <source>
        <dbReference type="Proteomes" id="UP001485043"/>
    </source>
</evidence>